<evidence type="ECO:0000313" key="3">
    <source>
        <dbReference type="Proteomes" id="UP001459277"/>
    </source>
</evidence>
<feature type="domain" description="Reverse transcriptase" evidence="1">
    <location>
        <begin position="34"/>
        <end position="316"/>
    </location>
</feature>
<dbReference type="InterPro" id="IPR000477">
    <property type="entry name" value="RT_dom"/>
</dbReference>
<evidence type="ECO:0000259" key="1">
    <source>
        <dbReference type="PROSITE" id="PS50878"/>
    </source>
</evidence>
<organism evidence="2 3">
    <name type="scientific">Lithocarpus litseifolius</name>
    <dbReference type="NCBI Taxonomy" id="425828"/>
    <lineage>
        <taxon>Eukaryota</taxon>
        <taxon>Viridiplantae</taxon>
        <taxon>Streptophyta</taxon>
        <taxon>Embryophyta</taxon>
        <taxon>Tracheophyta</taxon>
        <taxon>Spermatophyta</taxon>
        <taxon>Magnoliopsida</taxon>
        <taxon>eudicotyledons</taxon>
        <taxon>Gunneridae</taxon>
        <taxon>Pentapetalae</taxon>
        <taxon>rosids</taxon>
        <taxon>fabids</taxon>
        <taxon>Fagales</taxon>
        <taxon>Fagaceae</taxon>
        <taxon>Lithocarpus</taxon>
    </lineage>
</organism>
<dbReference type="SUPFAM" id="SSF56672">
    <property type="entry name" value="DNA/RNA polymerases"/>
    <property type="match status" value="1"/>
</dbReference>
<dbReference type="PANTHER" id="PTHR46890:SF48">
    <property type="entry name" value="RNA-DIRECTED DNA POLYMERASE"/>
    <property type="match status" value="1"/>
</dbReference>
<dbReference type="EMBL" id="JAZDWU010000008">
    <property type="protein sequence ID" value="KAK9993595.1"/>
    <property type="molecule type" value="Genomic_DNA"/>
</dbReference>
<dbReference type="InterPro" id="IPR043502">
    <property type="entry name" value="DNA/RNA_pol_sf"/>
</dbReference>
<dbReference type="PROSITE" id="PS50878">
    <property type="entry name" value="RT_POL"/>
    <property type="match status" value="1"/>
</dbReference>
<comment type="caution">
    <text evidence="2">The sequence shown here is derived from an EMBL/GenBank/DDBJ whole genome shotgun (WGS) entry which is preliminary data.</text>
</comment>
<sequence>MAPLKAPGPDGMPPLFYQNFWSLVGSDVTTSILHYLNTGSLPTPLNHTFITLIPKTKNPERVTEFRPICLCNELYKIFSKVLANRLKRVLPHLISEHQSAFLKGRLITDNILVAFETLHYMKNHTSGKNGFMALKLDMSKEYDRVEWSFLREVMKRMGFNEKWVELVMECVSTVTYSLLINGEPVGNIKPSRGIRQGDPLSPYLFLLCSEGLHRMIKKAADDGEIQGVSICRNGPKLTHLFFADDSLLFCRATTQECQKVLEILSSYERVSGQKLNRDKTSLFFSKSTSIDMQNQIMGALGVSALRQYEAYLGLPAMVGRNKRASFDHLKQRVWKKLQGWEGKLLSQAGREVLIKAVIQEIPTYTMSCFKLPTMLCHDIESLVRKFWWGKRGDRRKVHWVKWDDLCQHKTQGATRSWRGDVIDHVFTPAEAEVVWSLEWSWILDMQGSSVKEIFSHALAENKDVELLAFTGWAVWNRRNRLRFNEIACPLNQLLPLAKERKMEFKSLHPATLKMQHRNQTRWKPPDRDFYKVNYDGAVFEQQGRAGLGVIIRNSNGEVMASMC</sequence>
<dbReference type="InterPro" id="IPR052343">
    <property type="entry name" value="Retrotransposon-Effector_Assoc"/>
</dbReference>
<proteinExistence type="predicted"/>
<dbReference type="CDD" id="cd01650">
    <property type="entry name" value="RT_nLTR_like"/>
    <property type="match status" value="1"/>
</dbReference>
<reference evidence="2 3" key="1">
    <citation type="submission" date="2024-01" db="EMBL/GenBank/DDBJ databases">
        <title>A telomere-to-telomere, gap-free genome of sweet tea (Lithocarpus litseifolius).</title>
        <authorList>
            <person name="Zhou J."/>
        </authorList>
    </citation>
    <scope>NUCLEOTIDE SEQUENCE [LARGE SCALE GENOMIC DNA]</scope>
    <source>
        <strain evidence="2">Zhou-2022a</strain>
        <tissue evidence="2">Leaf</tissue>
    </source>
</reference>
<dbReference type="Pfam" id="PF00078">
    <property type="entry name" value="RVT_1"/>
    <property type="match status" value="1"/>
</dbReference>
<protein>
    <recommendedName>
        <fullName evidence="1">Reverse transcriptase domain-containing protein</fullName>
    </recommendedName>
</protein>
<evidence type="ECO:0000313" key="2">
    <source>
        <dbReference type="EMBL" id="KAK9993595.1"/>
    </source>
</evidence>
<gene>
    <name evidence="2" type="ORF">SO802_023298</name>
</gene>
<keyword evidence="3" id="KW-1185">Reference proteome</keyword>
<accession>A0AAW2C9A8</accession>
<dbReference type="AlphaFoldDB" id="A0AAW2C9A8"/>
<dbReference type="Proteomes" id="UP001459277">
    <property type="component" value="Unassembled WGS sequence"/>
</dbReference>
<dbReference type="PANTHER" id="PTHR46890">
    <property type="entry name" value="NON-LTR RETROLELEMENT REVERSE TRANSCRIPTASE-LIKE PROTEIN-RELATED"/>
    <property type="match status" value="1"/>
</dbReference>
<name>A0AAW2C9A8_9ROSI</name>